<feature type="active site" description="S-methylcysteine intermediate" evidence="13">
    <location>
        <position position="349"/>
    </location>
</feature>
<dbReference type="GO" id="GO:0005737">
    <property type="term" value="C:cytoplasm"/>
    <property type="evidence" value="ECO:0007669"/>
    <property type="project" value="UniProtKB-SubCell"/>
</dbReference>
<dbReference type="InterPro" id="IPR027492">
    <property type="entry name" value="RNA_MTrfase_RlmN"/>
</dbReference>
<comment type="caution">
    <text evidence="13">Lacks conserved residue(s) required for the propagation of feature annotation.</text>
</comment>
<evidence type="ECO:0000256" key="2">
    <source>
        <dbReference type="ARBA" id="ARBA00022485"/>
    </source>
</evidence>
<dbReference type="Gene3D" id="3.20.20.70">
    <property type="entry name" value="Aldolase class I"/>
    <property type="match status" value="1"/>
</dbReference>
<evidence type="ECO:0000256" key="7">
    <source>
        <dbReference type="ARBA" id="ARBA00022691"/>
    </source>
</evidence>
<feature type="binding site" evidence="13">
    <location>
        <begin position="175"/>
        <end position="176"/>
    </location>
    <ligand>
        <name>S-adenosyl-L-methionine</name>
        <dbReference type="ChEBI" id="CHEBI:59789"/>
    </ligand>
</feature>
<dbReference type="Pfam" id="PF04055">
    <property type="entry name" value="Radical_SAM"/>
    <property type="match status" value="1"/>
</dbReference>
<dbReference type="PIRSF" id="PIRSF006004">
    <property type="entry name" value="CHP00048"/>
    <property type="match status" value="1"/>
</dbReference>
<evidence type="ECO:0000256" key="8">
    <source>
        <dbReference type="ARBA" id="ARBA00022694"/>
    </source>
</evidence>
<dbReference type="InterPro" id="IPR048641">
    <property type="entry name" value="RlmN_N"/>
</dbReference>
<dbReference type="InterPro" id="IPR004383">
    <property type="entry name" value="rRNA_lsu_MTrfase_RlmN/Cfr"/>
</dbReference>
<dbReference type="FunFam" id="3.20.20.70:FF:000014">
    <property type="entry name" value="Probable dual-specificity RNA methyltransferase RlmN"/>
    <property type="match status" value="1"/>
</dbReference>
<dbReference type="GO" id="GO:0019843">
    <property type="term" value="F:rRNA binding"/>
    <property type="evidence" value="ECO:0007669"/>
    <property type="project" value="UniProtKB-UniRule"/>
</dbReference>
<keyword evidence="5 13" id="KW-0489">Methyltransferase</keyword>
<evidence type="ECO:0000256" key="11">
    <source>
        <dbReference type="ARBA" id="ARBA00023014"/>
    </source>
</evidence>
<dbReference type="Proteomes" id="UP000030832">
    <property type="component" value="Unassembled WGS sequence"/>
</dbReference>
<dbReference type="SFLD" id="SFLDS00029">
    <property type="entry name" value="Radical_SAM"/>
    <property type="match status" value="1"/>
</dbReference>
<dbReference type="InterPro" id="IPR040072">
    <property type="entry name" value="Methyltransferase_A"/>
</dbReference>
<dbReference type="Pfam" id="PF21016">
    <property type="entry name" value="RlmN_N"/>
    <property type="match status" value="1"/>
</dbReference>
<dbReference type="NCBIfam" id="TIGR00048">
    <property type="entry name" value="rRNA_mod_RlmN"/>
    <property type="match status" value="1"/>
</dbReference>
<dbReference type="SUPFAM" id="SSF102114">
    <property type="entry name" value="Radical SAM enzymes"/>
    <property type="match status" value="1"/>
</dbReference>
<dbReference type="OrthoDB" id="9793973at2"/>
<keyword evidence="7 13" id="KW-0949">S-adenosyl-L-methionine</keyword>
<dbReference type="GO" id="GO:0070475">
    <property type="term" value="P:rRNA base methylation"/>
    <property type="evidence" value="ECO:0007669"/>
    <property type="project" value="UniProtKB-UniRule"/>
</dbReference>
<keyword evidence="8 13" id="KW-0819">tRNA processing</keyword>
<feature type="binding site" evidence="13">
    <location>
        <position position="129"/>
    </location>
    <ligand>
        <name>[4Fe-4S] cluster</name>
        <dbReference type="ChEBI" id="CHEBI:49883"/>
        <note>4Fe-4S-S-AdoMet</note>
    </ligand>
</feature>
<dbReference type="InterPro" id="IPR013785">
    <property type="entry name" value="Aldolase_TIM"/>
</dbReference>
<feature type="active site" description="Proton acceptor" evidence="13">
    <location>
        <position position="105"/>
    </location>
</feature>
<dbReference type="SFLD" id="SFLDF00275">
    <property type="entry name" value="adenosine_C2_methyltransferase"/>
    <property type="match status" value="1"/>
</dbReference>
<dbReference type="AlphaFoldDB" id="A0A0B0IBB2"/>
<reference evidence="15 16" key="1">
    <citation type="submission" date="2014-09" db="EMBL/GenBank/DDBJ databases">
        <title>Genome sequencing and annotation of Bacillus Okhensis strain Kh10-101T.</title>
        <authorList>
            <person name="Prakash J.S."/>
        </authorList>
    </citation>
    <scope>NUCLEOTIDE SEQUENCE [LARGE SCALE GENOMIC DNA]</scope>
    <source>
        <strain evidence="16">Kh10-101T</strain>
    </source>
</reference>
<dbReference type="CDD" id="cd01335">
    <property type="entry name" value="Radical_SAM"/>
    <property type="match status" value="1"/>
</dbReference>
<feature type="binding site" evidence="13">
    <location>
        <position position="207"/>
    </location>
    <ligand>
        <name>S-adenosyl-L-methionine</name>
        <dbReference type="ChEBI" id="CHEBI:59789"/>
    </ligand>
</feature>
<comment type="subcellular location">
    <subcellularLocation>
        <location evidence="1 13">Cytoplasm</location>
    </subcellularLocation>
</comment>
<sequence length="362" mass="41439">MEELKKTVKVPESEQLQSVYSLKFEDLQDWLKEQGEPKFRATQIFEWLYQKRVTSFEQMSNLSKDLREKLANSFTITTLKIVTRQVSSDGTVKFLFELHDGYSIETVVMRHDYGNSVCVTTQVGCRLGCTFCASTLGGLKRNLEAGEIVAQVLESQRAMDEVEERVSSVVVMGIGEPFDNYDELVPFLKTINHEKGLNIGARHITVSTSGVVPKIYKFADEKMQINFAISLHAPTTEIRSKLMPVNRAWPLEKLMDSIRYYIETTGRRVTFEYGLFGGVNDQEEHAELLADLIKGVKCHVNLIPVNYVLERDYVRTPREQIFAFEKVLKNRGVNVTIRREQGHDIDAACGQLRAKERKEETR</sequence>
<keyword evidence="16" id="KW-1185">Reference proteome</keyword>
<dbReference type="InterPro" id="IPR058240">
    <property type="entry name" value="rSAM_sf"/>
</dbReference>
<dbReference type="GO" id="GO:0002935">
    <property type="term" value="F:tRNA (adenine(37)-C2)-methyltransferase activity"/>
    <property type="evidence" value="ECO:0007669"/>
    <property type="project" value="UniProtKB-UniRule"/>
</dbReference>
<dbReference type="PANTHER" id="PTHR30544">
    <property type="entry name" value="23S RRNA METHYLTRANSFERASE"/>
    <property type="match status" value="1"/>
</dbReference>
<comment type="similarity">
    <text evidence="13">Belongs to the radical SAM superfamily. RlmN family.</text>
</comment>
<dbReference type="GO" id="GO:0030488">
    <property type="term" value="P:tRNA methylation"/>
    <property type="evidence" value="ECO:0007669"/>
    <property type="project" value="UniProtKB-UniRule"/>
</dbReference>
<keyword evidence="6 13" id="KW-0808">Transferase</keyword>
<evidence type="ECO:0000313" key="15">
    <source>
        <dbReference type="EMBL" id="KHF39828.1"/>
    </source>
</evidence>
<dbReference type="GO" id="GO:0070040">
    <property type="term" value="F:rRNA (adenine(2503)-C2-)-methyltransferase activity"/>
    <property type="evidence" value="ECO:0007669"/>
    <property type="project" value="UniProtKB-UniRule"/>
</dbReference>
<dbReference type="eggNOG" id="COG0820">
    <property type="taxonomic scope" value="Bacteria"/>
</dbReference>
<feature type="binding site" evidence="13">
    <location>
        <position position="132"/>
    </location>
    <ligand>
        <name>[4Fe-4S] cluster</name>
        <dbReference type="ChEBI" id="CHEBI:49883"/>
        <note>4Fe-4S-S-AdoMet</note>
    </ligand>
</feature>
<feature type="binding site" evidence="13">
    <location>
        <position position="125"/>
    </location>
    <ligand>
        <name>[4Fe-4S] cluster</name>
        <dbReference type="ChEBI" id="CHEBI:49883"/>
        <note>4Fe-4S-S-AdoMet</note>
    </ligand>
</feature>
<keyword evidence="2 13" id="KW-0004">4Fe-4S</keyword>
<evidence type="ECO:0000313" key="16">
    <source>
        <dbReference type="Proteomes" id="UP000030832"/>
    </source>
</evidence>
<comment type="cofactor">
    <cofactor evidence="13">
        <name>[4Fe-4S] cluster</name>
        <dbReference type="ChEBI" id="CHEBI:49883"/>
    </cofactor>
    <text evidence="13">Binds 1 [4Fe-4S] cluster. The cluster is coordinated with 3 cysteines and an exchangeable S-adenosyl-L-methionine.</text>
</comment>
<comment type="miscellaneous">
    <text evidence="13">Reaction proceeds by a ping-pong mechanism involving intermediate methylation of a conserved cysteine residue.</text>
</comment>
<keyword evidence="3 13" id="KW-0963">Cytoplasm</keyword>
<evidence type="ECO:0000256" key="4">
    <source>
        <dbReference type="ARBA" id="ARBA00022552"/>
    </source>
</evidence>
<evidence type="ECO:0000256" key="13">
    <source>
        <dbReference type="HAMAP-Rule" id="MF_01849"/>
    </source>
</evidence>
<keyword evidence="9 13" id="KW-0479">Metal-binding</keyword>
<evidence type="ECO:0000256" key="10">
    <source>
        <dbReference type="ARBA" id="ARBA00023004"/>
    </source>
</evidence>
<dbReference type="InterPro" id="IPR007197">
    <property type="entry name" value="rSAM"/>
</dbReference>
<dbReference type="Gene3D" id="1.10.150.530">
    <property type="match status" value="1"/>
</dbReference>
<keyword evidence="11 13" id="KW-0411">Iron-sulfur</keyword>
<evidence type="ECO:0000256" key="3">
    <source>
        <dbReference type="ARBA" id="ARBA00022490"/>
    </source>
</evidence>
<dbReference type="EMBL" id="JRJU01000015">
    <property type="protein sequence ID" value="KHF39828.1"/>
    <property type="molecule type" value="Genomic_DNA"/>
</dbReference>
<dbReference type="GO" id="GO:0051539">
    <property type="term" value="F:4 iron, 4 sulfur cluster binding"/>
    <property type="evidence" value="ECO:0007669"/>
    <property type="project" value="UniProtKB-UniRule"/>
</dbReference>
<evidence type="ECO:0000256" key="6">
    <source>
        <dbReference type="ARBA" id="ARBA00022679"/>
    </source>
</evidence>
<comment type="caution">
    <text evidence="15">The sequence shown here is derived from an EMBL/GenBank/DDBJ whole genome shotgun (WGS) entry which is preliminary data.</text>
</comment>
<dbReference type="GO" id="GO:0046872">
    <property type="term" value="F:metal ion binding"/>
    <property type="evidence" value="ECO:0007669"/>
    <property type="project" value="UniProtKB-KW"/>
</dbReference>
<comment type="catalytic activity">
    <reaction evidence="13">
        <text>adenosine(2503) in 23S rRNA + 2 reduced [2Fe-2S]-[ferredoxin] + 2 S-adenosyl-L-methionine = 2-methyladenosine(2503) in 23S rRNA + 5'-deoxyadenosine + L-methionine + 2 oxidized [2Fe-2S]-[ferredoxin] + S-adenosyl-L-homocysteine</text>
        <dbReference type="Rhea" id="RHEA:42916"/>
        <dbReference type="Rhea" id="RHEA-COMP:10000"/>
        <dbReference type="Rhea" id="RHEA-COMP:10001"/>
        <dbReference type="Rhea" id="RHEA-COMP:10152"/>
        <dbReference type="Rhea" id="RHEA-COMP:10282"/>
        <dbReference type="ChEBI" id="CHEBI:17319"/>
        <dbReference type="ChEBI" id="CHEBI:33737"/>
        <dbReference type="ChEBI" id="CHEBI:33738"/>
        <dbReference type="ChEBI" id="CHEBI:57844"/>
        <dbReference type="ChEBI" id="CHEBI:57856"/>
        <dbReference type="ChEBI" id="CHEBI:59789"/>
        <dbReference type="ChEBI" id="CHEBI:74411"/>
        <dbReference type="ChEBI" id="CHEBI:74497"/>
        <dbReference type="EC" id="2.1.1.192"/>
    </reaction>
</comment>
<feature type="binding site" evidence="13">
    <location>
        <position position="306"/>
    </location>
    <ligand>
        <name>S-adenosyl-L-methionine</name>
        <dbReference type="ChEBI" id="CHEBI:59789"/>
    </ligand>
</feature>
<dbReference type="SFLD" id="SFLDG01062">
    <property type="entry name" value="methyltransferase_(Class_A)"/>
    <property type="match status" value="1"/>
</dbReference>
<dbReference type="FunFam" id="1.10.150.530:FF:000002">
    <property type="entry name" value="Probable dual-specificity RNA methyltransferase RlmN"/>
    <property type="match status" value="1"/>
</dbReference>
<name>A0A0B0IBB2_9BACI</name>
<dbReference type="HAMAP" id="MF_01849">
    <property type="entry name" value="RNA_methyltr_RlmN"/>
    <property type="match status" value="1"/>
</dbReference>
<proteinExistence type="inferred from homology"/>
<comment type="catalytic activity">
    <reaction evidence="13">
        <text>adenosine(37) in tRNA + 2 reduced [2Fe-2S]-[ferredoxin] + 2 S-adenosyl-L-methionine = 2-methyladenosine(37) in tRNA + 5'-deoxyadenosine + L-methionine + 2 oxidized [2Fe-2S]-[ferredoxin] + S-adenosyl-L-homocysteine</text>
        <dbReference type="Rhea" id="RHEA:43332"/>
        <dbReference type="Rhea" id="RHEA-COMP:10000"/>
        <dbReference type="Rhea" id="RHEA-COMP:10001"/>
        <dbReference type="Rhea" id="RHEA-COMP:10162"/>
        <dbReference type="Rhea" id="RHEA-COMP:10485"/>
        <dbReference type="ChEBI" id="CHEBI:17319"/>
        <dbReference type="ChEBI" id="CHEBI:33737"/>
        <dbReference type="ChEBI" id="CHEBI:33738"/>
        <dbReference type="ChEBI" id="CHEBI:57844"/>
        <dbReference type="ChEBI" id="CHEBI:57856"/>
        <dbReference type="ChEBI" id="CHEBI:59789"/>
        <dbReference type="ChEBI" id="CHEBI:74411"/>
        <dbReference type="ChEBI" id="CHEBI:74497"/>
        <dbReference type="EC" id="2.1.1.192"/>
    </reaction>
</comment>
<comment type="function">
    <text evidence="13">Specifically methylates position 2 of adenine 2503 in 23S rRNA and position 2 of adenine 37 in tRNAs.</text>
</comment>
<dbReference type="PROSITE" id="PS51918">
    <property type="entry name" value="RADICAL_SAM"/>
    <property type="match status" value="1"/>
</dbReference>
<keyword evidence="10 13" id="KW-0408">Iron</keyword>
<keyword evidence="4 13" id="KW-0698">rRNA processing</keyword>
<dbReference type="STRING" id="333138.LQ50_13395"/>
<gene>
    <name evidence="13" type="primary">rlmN</name>
    <name evidence="15" type="ORF">LQ50_13395</name>
</gene>
<evidence type="ECO:0000256" key="5">
    <source>
        <dbReference type="ARBA" id="ARBA00022603"/>
    </source>
</evidence>
<feature type="binding site" evidence="13">
    <location>
        <begin position="230"/>
        <end position="232"/>
    </location>
    <ligand>
        <name>S-adenosyl-L-methionine</name>
        <dbReference type="ChEBI" id="CHEBI:59789"/>
    </ligand>
</feature>
<evidence type="ECO:0000256" key="9">
    <source>
        <dbReference type="ARBA" id="ARBA00022723"/>
    </source>
</evidence>
<accession>A0A0B0IBB2</accession>
<evidence type="ECO:0000256" key="1">
    <source>
        <dbReference type="ARBA" id="ARBA00004496"/>
    </source>
</evidence>
<dbReference type="PANTHER" id="PTHR30544:SF5">
    <property type="entry name" value="RADICAL SAM CORE DOMAIN-CONTAINING PROTEIN"/>
    <property type="match status" value="1"/>
</dbReference>
<feature type="domain" description="Radical SAM core" evidence="14">
    <location>
        <begin position="111"/>
        <end position="344"/>
    </location>
</feature>
<evidence type="ECO:0000256" key="12">
    <source>
        <dbReference type="ARBA" id="ARBA00023157"/>
    </source>
</evidence>
<dbReference type="GO" id="GO:0000049">
    <property type="term" value="F:tRNA binding"/>
    <property type="evidence" value="ECO:0007669"/>
    <property type="project" value="UniProtKB-UniRule"/>
</dbReference>
<evidence type="ECO:0000259" key="14">
    <source>
        <dbReference type="PROSITE" id="PS51918"/>
    </source>
</evidence>
<dbReference type="EC" id="2.1.1.192" evidence="13"/>
<protein>
    <recommendedName>
        <fullName evidence="13">Probable dual-specificity RNA methyltransferase RlmN</fullName>
        <ecNumber evidence="13">2.1.1.192</ecNumber>
    </recommendedName>
    <alternativeName>
        <fullName evidence="13">23S rRNA (adenine(2503)-C(2))-methyltransferase</fullName>
    </alternativeName>
    <alternativeName>
        <fullName evidence="13">23S rRNA m2A2503 methyltransferase</fullName>
    </alternativeName>
    <alternativeName>
        <fullName evidence="13">Ribosomal RNA large subunit methyltransferase N</fullName>
    </alternativeName>
    <alternativeName>
        <fullName evidence="13">tRNA (adenine(37)-C(2))-methyltransferase</fullName>
    </alternativeName>
    <alternativeName>
        <fullName evidence="13">tRNA m2A37 methyltransferase</fullName>
    </alternativeName>
</protein>
<keyword evidence="12 13" id="KW-1015">Disulfide bond</keyword>
<dbReference type="RefSeq" id="WP_034629741.1">
    <property type="nucleotide sequence ID" value="NZ_JRJU01000015.1"/>
</dbReference>
<organism evidence="15 16">
    <name type="scientific">Halalkalibacter okhensis</name>
    <dbReference type="NCBI Taxonomy" id="333138"/>
    <lineage>
        <taxon>Bacteria</taxon>
        <taxon>Bacillati</taxon>
        <taxon>Bacillota</taxon>
        <taxon>Bacilli</taxon>
        <taxon>Bacillales</taxon>
        <taxon>Bacillaceae</taxon>
        <taxon>Halalkalibacter</taxon>
    </lineage>
</organism>